<name>A0A3P7M8I6_CYLGO</name>
<dbReference type="OrthoDB" id="10261055at2759"/>
<keyword evidence="1" id="KW-0812">Transmembrane</keyword>
<sequence>MYLRYGGQKVRYAIIIVIGITILTLYISYKSVINKLRRYDNTLFGEEMIAVVGVEACKASPHSNETAEYDVCWFSA</sequence>
<dbReference type="Proteomes" id="UP000271889">
    <property type="component" value="Unassembled WGS sequence"/>
</dbReference>
<reference evidence="2 3" key="1">
    <citation type="submission" date="2018-11" db="EMBL/GenBank/DDBJ databases">
        <authorList>
            <consortium name="Pathogen Informatics"/>
        </authorList>
    </citation>
    <scope>NUCLEOTIDE SEQUENCE [LARGE SCALE GENOMIC DNA]</scope>
</reference>
<dbReference type="EMBL" id="UYRV01104774">
    <property type="protein sequence ID" value="VDN20047.1"/>
    <property type="molecule type" value="Genomic_DNA"/>
</dbReference>
<evidence type="ECO:0000313" key="2">
    <source>
        <dbReference type="EMBL" id="VDN20047.1"/>
    </source>
</evidence>
<proteinExistence type="predicted"/>
<evidence type="ECO:0000256" key="1">
    <source>
        <dbReference type="SAM" id="Phobius"/>
    </source>
</evidence>
<protein>
    <submittedName>
        <fullName evidence="2">Uncharacterized protein</fullName>
    </submittedName>
</protein>
<organism evidence="2 3">
    <name type="scientific">Cylicostephanus goldi</name>
    <name type="common">Nematode worm</name>
    <dbReference type="NCBI Taxonomy" id="71465"/>
    <lineage>
        <taxon>Eukaryota</taxon>
        <taxon>Metazoa</taxon>
        <taxon>Ecdysozoa</taxon>
        <taxon>Nematoda</taxon>
        <taxon>Chromadorea</taxon>
        <taxon>Rhabditida</taxon>
        <taxon>Rhabditina</taxon>
        <taxon>Rhabditomorpha</taxon>
        <taxon>Strongyloidea</taxon>
        <taxon>Strongylidae</taxon>
        <taxon>Cylicostephanus</taxon>
    </lineage>
</organism>
<gene>
    <name evidence="2" type="ORF">CGOC_LOCUS8724</name>
</gene>
<keyword evidence="3" id="KW-1185">Reference proteome</keyword>
<evidence type="ECO:0000313" key="3">
    <source>
        <dbReference type="Proteomes" id="UP000271889"/>
    </source>
</evidence>
<keyword evidence="1" id="KW-1133">Transmembrane helix</keyword>
<keyword evidence="1" id="KW-0472">Membrane</keyword>
<accession>A0A3P7M8I6</accession>
<dbReference type="AlphaFoldDB" id="A0A3P7M8I6"/>
<feature type="transmembrane region" description="Helical" evidence="1">
    <location>
        <begin position="12"/>
        <end position="29"/>
    </location>
</feature>